<evidence type="ECO:0000313" key="3">
    <source>
        <dbReference type="Proteomes" id="UP001432027"/>
    </source>
</evidence>
<proteinExistence type="predicted"/>
<evidence type="ECO:0000313" key="2">
    <source>
        <dbReference type="EMBL" id="GMS82507.1"/>
    </source>
</evidence>
<keyword evidence="3" id="KW-1185">Reference proteome</keyword>
<gene>
    <name evidence="2" type="ORF">PENTCL1PPCAC_4682</name>
</gene>
<sequence>MARERASVASGLALTLPLPFIALRASTVKPQKQHKTTVPTVLPPLSPHKSILRDPRRTHLAYEDCPEETRALNILLGIPQSASKRLSVSFSDEA</sequence>
<protein>
    <submittedName>
        <fullName evidence="2">Uncharacterized protein</fullName>
    </submittedName>
</protein>
<evidence type="ECO:0000256" key="1">
    <source>
        <dbReference type="SAM" id="SignalP"/>
    </source>
</evidence>
<keyword evidence="1" id="KW-0732">Signal</keyword>
<reference evidence="2" key="1">
    <citation type="submission" date="2023-10" db="EMBL/GenBank/DDBJ databases">
        <title>Genome assembly of Pristionchus species.</title>
        <authorList>
            <person name="Yoshida K."/>
            <person name="Sommer R.J."/>
        </authorList>
    </citation>
    <scope>NUCLEOTIDE SEQUENCE</scope>
    <source>
        <strain evidence="2">RS0144</strain>
    </source>
</reference>
<name>A0AAV5SIL9_9BILA</name>
<feature type="chain" id="PRO_5043753065" evidence="1">
    <location>
        <begin position="26"/>
        <end position="94"/>
    </location>
</feature>
<accession>A0AAV5SIL9</accession>
<dbReference type="Proteomes" id="UP001432027">
    <property type="component" value="Unassembled WGS sequence"/>
</dbReference>
<feature type="signal peptide" evidence="1">
    <location>
        <begin position="1"/>
        <end position="25"/>
    </location>
</feature>
<organism evidence="2 3">
    <name type="scientific">Pristionchus entomophagus</name>
    <dbReference type="NCBI Taxonomy" id="358040"/>
    <lineage>
        <taxon>Eukaryota</taxon>
        <taxon>Metazoa</taxon>
        <taxon>Ecdysozoa</taxon>
        <taxon>Nematoda</taxon>
        <taxon>Chromadorea</taxon>
        <taxon>Rhabditida</taxon>
        <taxon>Rhabditina</taxon>
        <taxon>Diplogasteromorpha</taxon>
        <taxon>Diplogasteroidea</taxon>
        <taxon>Neodiplogasteridae</taxon>
        <taxon>Pristionchus</taxon>
    </lineage>
</organism>
<comment type="caution">
    <text evidence="2">The sequence shown here is derived from an EMBL/GenBank/DDBJ whole genome shotgun (WGS) entry which is preliminary data.</text>
</comment>
<dbReference type="AlphaFoldDB" id="A0AAV5SIL9"/>
<dbReference type="EMBL" id="BTSX01000002">
    <property type="protein sequence ID" value="GMS82507.1"/>
    <property type="molecule type" value="Genomic_DNA"/>
</dbReference>